<evidence type="ECO:0000256" key="2">
    <source>
        <dbReference type="ARBA" id="ARBA00022643"/>
    </source>
</evidence>
<dbReference type="InterPro" id="IPR005025">
    <property type="entry name" value="FMN_Rdtase-like_dom"/>
</dbReference>
<evidence type="ECO:0000256" key="1">
    <source>
        <dbReference type="ARBA" id="ARBA00022630"/>
    </source>
</evidence>
<keyword evidence="1" id="KW-0285">Flavoprotein</keyword>
<dbReference type="Proteomes" id="UP000217561">
    <property type="component" value="Unassembled WGS sequence"/>
</dbReference>
<reference evidence="5 6" key="1">
    <citation type="submission" date="2017-08" db="EMBL/GenBank/DDBJ databases">
        <title>Salimicrobium alkalisoli sp. nov., isolated from saline alkaline soil.</title>
        <authorList>
            <person name="Zhang G."/>
            <person name="Xiong Q."/>
        </authorList>
    </citation>
    <scope>NUCLEOTIDE SEQUENCE [LARGE SCALE GENOMIC DNA]</scope>
    <source>
        <strain evidence="5 6">WN024</strain>
    </source>
</reference>
<comment type="caution">
    <text evidence="5">The sequence shown here is derived from an EMBL/GenBank/DDBJ whole genome shotgun (WGS) entry which is preliminary data.</text>
</comment>
<evidence type="ECO:0000259" key="4">
    <source>
        <dbReference type="Pfam" id="PF03358"/>
    </source>
</evidence>
<dbReference type="PANTHER" id="PTHR43408">
    <property type="entry name" value="FMN REDUCTASE (NADPH)"/>
    <property type="match status" value="1"/>
</dbReference>
<dbReference type="InterPro" id="IPR029039">
    <property type="entry name" value="Flavoprotein-like_sf"/>
</dbReference>
<dbReference type="InterPro" id="IPR051814">
    <property type="entry name" value="NAD(P)H-dep_FMN_reductase"/>
</dbReference>
<keyword evidence="6" id="KW-1185">Reference proteome</keyword>
<dbReference type="RefSeq" id="WP_095821819.1">
    <property type="nucleotide sequence ID" value="NZ_NSGH01000007.1"/>
</dbReference>
<organism evidence="5 6">
    <name type="scientific">Salimicrobium humidisoli</name>
    <dbReference type="NCBI Taxonomy" id="2029857"/>
    <lineage>
        <taxon>Bacteria</taxon>
        <taxon>Bacillati</taxon>
        <taxon>Bacillota</taxon>
        <taxon>Bacilli</taxon>
        <taxon>Bacillales</taxon>
        <taxon>Bacillaceae</taxon>
        <taxon>Salimicrobium</taxon>
    </lineage>
</organism>
<feature type="domain" description="NADPH-dependent FMN reductase-like" evidence="4">
    <location>
        <begin position="1"/>
        <end position="143"/>
    </location>
</feature>
<dbReference type="Pfam" id="PF03358">
    <property type="entry name" value="FMN_red"/>
    <property type="match status" value="1"/>
</dbReference>
<dbReference type="Gene3D" id="3.40.50.360">
    <property type="match status" value="1"/>
</dbReference>
<protein>
    <submittedName>
        <fullName evidence="5">NADH-dependent FMN reductase</fullName>
    </submittedName>
</protein>
<evidence type="ECO:0000256" key="3">
    <source>
        <dbReference type="ARBA" id="ARBA00023002"/>
    </source>
</evidence>
<name>A0ABX4HTA4_9BACI</name>
<accession>A0ABX4HTA4</accession>
<gene>
    <name evidence="5" type="ORF">CKW00_06010</name>
</gene>
<evidence type="ECO:0000313" key="5">
    <source>
        <dbReference type="EMBL" id="PBB06039.1"/>
    </source>
</evidence>
<evidence type="ECO:0000313" key="6">
    <source>
        <dbReference type="Proteomes" id="UP000217561"/>
    </source>
</evidence>
<dbReference type="PANTHER" id="PTHR43408:SF2">
    <property type="entry name" value="FMN REDUCTASE (NADPH)"/>
    <property type="match status" value="1"/>
</dbReference>
<proteinExistence type="predicted"/>
<keyword evidence="2" id="KW-0288">FMN</keyword>
<dbReference type="EMBL" id="NSGH01000007">
    <property type="protein sequence ID" value="PBB06039.1"/>
    <property type="molecule type" value="Genomic_DNA"/>
</dbReference>
<keyword evidence="3" id="KW-0560">Oxidoreductase</keyword>
<sequence length="189" mass="21479">MNIVLLNGTLTGTKTERMLSPVETYLKENVPGITINNINLKHYNLQFVDGRPPEEYNDDMKELISSIERADGYVIATPVFQGGIPGALKNVFDAISPLAMRYKPVSIIAVGGTLQHHLVIENQLKPVLDYFRCLITPNYVYAHPGHFTEDKQLENEEVKNRLIEMSQIFLRYLEMGRDLSPYRADVKKA</sequence>
<dbReference type="SUPFAM" id="SSF52218">
    <property type="entry name" value="Flavoproteins"/>
    <property type="match status" value="1"/>
</dbReference>